<keyword evidence="2 5" id="KW-0808">Transferase</keyword>
<gene>
    <name evidence="5" type="primary">kptA</name>
    <name evidence="6" type="ORF">J4D97_10105</name>
</gene>
<dbReference type="SUPFAM" id="SSF56399">
    <property type="entry name" value="ADP-ribosylation"/>
    <property type="match status" value="1"/>
</dbReference>
<evidence type="ECO:0000313" key="7">
    <source>
        <dbReference type="Proteomes" id="UP000670527"/>
    </source>
</evidence>
<comment type="function">
    <text evidence="4 5">Removes the 2'-phosphate from RNA via an intermediate in which the phosphate is ADP-ribosylated by NAD followed by a presumed transesterification to release the RNA and generate ADP-ribose 1''-2''-cyclic phosphate (APPR&gt;P). May function as an ADP-ribosylase.</text>
</comment>
<keyword evidence="3 5" id="KW-0520">NAD</keyword>
<evidence type="ECO:0000256" key="2">
    <source>
        <dbReference type="ARBA" id="ARBA00022679"/>
    </source>
</evidence>
<evidence type="ECO:0000256" key="3">
    <source>
        <dbReference type="ARBA" id="ARBA00023027"/>
    </source>
</evidence>
<dbReference type="PANTHER" id="PTHR12684:SF2">
    <property type="entry name" value="TRNA 2'-PHOSPHOTRANSFERASE 1"/>
    <property type="match status" value="1"/>
</dbReference>
<dbReference type="Gene3D" id="1.10.10.970">
    <property type="entry name" value="RNA 2'-phosphotransferase, Tpt1/KptA family, N-terminal domain"/>
    <property type="match status" value="1"/>
</dbReference>
<dbReference type="Pfam" id="PF01885">
    <property type="entry name" value="PTS_2-RNA"/>
    <property type="match status" value="1"/>
</dbReference>
<comment type="similarity">
    <text evidence="1 5">Belongs to the KptA/TPT1 family.</text>
</comment>
<dbReference type="PANTHER" id="PTHR12684">
    <property type="entry name" value="PUTATIVE PHOSPHOTRANSFERASE"/>
    <property type="match status" value="1"/>
</dbReference>
<dbReference type="Proteomes" id="UP000670527">
    <property type="component" value="Unassembled WGS sequence"/>
</dbReference>
<dbReference type="InterPro" id="IPR042080">
    <property type="entry name" value="RNA_2'-PTrans_N"/>
</dbReference>
<dbReference type="InterPro" id="IPR002745">
    <property type="entry name" value="Ptrans_KptA/Tpt1"/>
</dbReference>
<protein>
    <recommendedName>
        <fullName evidence="5">Probable RNA 2'-phosphotransferase</fullName>
        <ecNumber evidence="5">2.7.1.-</ecNumber>
    </recommendedName>
</protein>
<reference evidence="6 7" key="1">
    <citation type="submission" date="2021-03" db="EMBL/GenBank/DDBJ databases">
        <authorList>
            <person name="Kim M.K."/>
        </authorList>
    </citation>
    <scope>NUCLEOTIDE SEQUENCE [LARGE SCALE GENOMIC DNA]</scope>
    <source>
        <strain evidence="6 7">BT507</strain>
    </source>
</reference>
<name>A0ABS3TBG9_9BACT</name>
<dbReference type="EMBL" id="JAGETX010000004">
    <property type="protein sequence ID" value="MBO3271000.1"/>
    <property type="molecule type" value="Genomic_DNA"/>
</dbReference>
<dbReference type="EC" id="2.7.1.-" evidence="5"/>
<evidence type="ECO:0000313" key="6">
    <source>
        <dbReference type="EMBL" id="MBO3271000.1"/>
    </source>
</evidence>
<dbReference type="Gene3D" id="3.20.170.30">
    <property type="match status" value="1"/>
</dbReference>
<evidence type="ECO:0000256" key="4">
    <source>
        <dbReference type="ARBA" id="ARBA00025212"/>
    </source>
</evidence>
<organism evidence="6 7">
    <name type="scientific">Hymenobacter defluvii</name>
    <dbReference type="NCBI Taxonomy" id="2054411"/>
    <lineage>
        <taxon>Bacteria</taxon>
        <taxon>Pseudomonadati</taxon>
        <taxon>Bacteroidota</taxon>
        <taxon>Cytophagia</taxon>
        <taxon>Cytophagales</taxon>
        <taxon>Hymenobacteraceae</taxon>
        <taxon>Hymenobacter</taxon>
    </lineage>
</organism>
<dbReference type="HAMAP" id="MF_00299">
    <property type="entry name" value="KptA"/>
    <property type="match status" value="1"/>
</dbReference>
<keyword evidence="7" id="KW-1185">Reference proteome</keyword>
<dbReference type="RefSeq" id="WP_208307472.1">
    <property type="nucleotide sequence ID" value="NZ_JAGETX010000004.1"/>
</dbReference>
<sequence>MSKQEYLYQSLVFIRKKQENISKLISYWLRHNPAQAKLEADKFGWIELDALLQALSNKNISLSTDQLINLNRSFKKSRWEIERDVNRIRATHGHSFPVSLDDKIKIPPETLYHGTTTSVLTQVMQDGLLSMNRQFVHLSEDIETATTVAKRHGKPFIIEVDTDPLIKDGWSFYKTNDSVWLTNNIPAKYLFFAPWYRDNDEKGYYVKELKREIGNRKSHILYKHLDDLELVWNTGTCDDALFVNKKTSKYYVVHLTYTTEEQEIDGYPGINIYNSFENWIENGLWIDQQYYYDLDEREYITKYYVIKNKSKGFFKKIWQKLSKNIFSKI</sequence>
<dbReference type="InterPro" id="IPR042081">
    <property type="entry name" value="RNA_2'-PTrans_C"/>
</dbReference>
<proteinExistence type="inferred from homology"/>
<accession>A0ABS3TBG9</accession>
<evidence type="ECO:0000256" key="5">
    <source>
        <dbReference type="HAMAP-Rule" id="MF_00299"/>
    </source>
</evidence>
<evidence type="ECO:0000256" key="1">
    <source>
        <dbReference type="ARBA" id="ARBA00009836"/>
    </source>
</evidence>
<comment type="caution">
    <text evidence="6">The sequence shown here is derived from an EMBL/GenBank/DDBJ whole genome shotgun (WGS) entry which is preliminary data.</text>
</comment>
<dbReference type="InterPro" id="IPR022928">
    <property type="entry name" value="RNA_2'-PTrans_KptA"/>
</dbReference>